<dbReference type="Pfam" id="PF04859">
    <property type="entry name" value="DUF641"/>
    <property type="match status" value="1"/>
</dbReference>
<dbReference type="EMBL" id="JABEZV010000009">
    <property type="protein sequence ID" value="MBA0719806.1"/>
    <property type="molecule type" value="Genomic_DNA"/>
</dbReference>
<dbReference type="InterPro" id="IPR006943">
    <property type="entry name" value="DUF641_pln"/>
</dbReference>
<dbReference type="GO" id="GO:0009639">
    <property type="term" value="P:response to red or far red light"/>
    <property type="evidence" value="ECO:0007669"/>
    <property type="project" value="InterPro"/>
</dbReference>
<dbReference type="GO" id="GO:0009959">
    <property type="term" value="P:negative gravitropism"/>
    <property type="evidence" value="ECO:0007669"/>
    <property type="project" value="InterPro"/>
</dbReference>
<proteinExistence type="predicted"/>
<evidence type="ECO:0000256" key="1">
    <source>
        <dbReference type="SAM" id="MobiDB-lite"/>
    </source>
</evidence>
<evidence type="ECO:0000259" key="3">
    <source>
        <dbReference type="Pfam" id="PF24994"/>
    </source>
</evidence>
<feature type="domain" description="DUF641" evidence="2">
    <location>
        <begin position="248"/>
        <end position="360"/>
    </location>
</feature>
<comment type="caution">
    <text evidence="4">The sequence shown here is derived from an EMBL/GenBank/DDBJ whole genome shotgun (WGS) entry which is preliminary data.</text>
</comment>
<feature type="region of interest" description="Disordered" evidence="1">
    <location>
        <begin position="207"/>
        <end position="232"/>
    </location>
</feature>
<feature type="compositionally biased region" description="Acidic residues" evidence="1">
    <location>
        <begin position="207"/>
        <end position="225"/>
    </location>
</feature>
<dbReference type="AlphaFoldDB" id="A0A7J9A6V2"/>
<evidence type="ECO:0000313" key="5">
    <source>
        <dbReference type="Proteomes" id="UP000593574"/>
    </source>
</evidence>
<dbReference type="InterPro" id="IPR056813">
    <property type="entry name" value="GIL1_IRKI_C"/>
</dbReference>
<organism evidence="4 5">
    <name type="scientific">Gossypium laxum</name>
    <dbReference type="NCBI Taxonomy" id="34288"/>
    <lineage>
        <taxon>Eukaryota</taxon>
        <taxon>Viridiplantae</taxon>
        <taxon>Streptophyta</taxon>
        <taxon>Embryophyta</taxon>
        <taxon>Tracheophyta</taxon>
        <taxon>Spermatophyta</taxon>
        <taxon>Magnoliopsida</taxon>
        <taxon>eudicotyledons</taxon>
        <taxon>Gunneridae</taxon>
        <taxon>Pentapetalae</taxon>
        <taxon>rosids</taxon>
        <taxon>malvids</taxon>
        <taxon>Malvales</taxon>
        <taxon>Malvaceae</taxon>
        <taxon>Malvoideae</taxon>
        <taxon>Gossypium</taxon>
    </lineage>
</organism>
<dbReference type="PANTHER" id="PTHR31161">
    <property type="entry name" value="PROTEIN GRAVITROPIC IN THE LIGHT 1"/>
    <property type="match status" value="1"/>
</dbReference>
<keyword evidence="5" id="KW-1185">Reference proteome</keyword>
<accession>A0A7J9A6V2</accession>
<evidence type="ECO:0000259" key="2">
    <source>
        <dbReference type="Pfam" id="PF04859"/>
    </source>
</evidence>
<dbReference type="InterPro" id="IPR040225">
    <property type="entry name" value="GIL1-like"/>
</dbReference>
<feature type="domain" description="GIL1/IRKI C-terminal" evidence="3">
    <location>
        <begin position="588"/>
        <end position="639"/>
    </location>
</feature>
<gene>
    <name evidence="4" type="ORF">Golax_007457</name>
</gene>
<reference evidence="4 5" key="1">
    <citation type="journal article" date="2019" name="Genome Biol. Evol.">
        <title>Insights into the evolution of the New World diploid cottons (Gossypium, subgenus Houzingenia) based on genome sequencing.</title>
        <authorList>
            <person name="Grover C.E."/>
            <person name="Arick M.A. 2nd"/>
            <person name="Thrash A."/>
            <person name="Conover J.L."/>
            <person name="Sanders W.S."/>
            <person name="Peterson D.G."/>
            <person name="Frelichowski J.E."/>
            <person name="Scheffler J.A."/>
            <person name="Scheffler B.E."/>
            <person name="Wendel J.F."/>
        </authorList>
    </citation>
    <scope>NUCLEOTIDE SEQUENCE [LARGE SCALE GENOMIC DNA]</scope>
    <source>
        <strain evidence="4">4</strain>
        <tissue evidence="4">Leaf</tissue>
    </source>
</reference>
<evidence type="ECO:0008006" key="6">
    <source>
        <dbReference type="Google" id="ProtNLM"/>
    </source>
</evidence>
<protein>
    <recommendedName>
        <fullName evidence="6">DUF641 domain-containing protein</fullName>
    </recommendedName>
</protein>
<evidence type="ECO:0000313" key="4">
    <source>
        <dbReference type="EMBL" id="MBA0719806.1"/>
    </source>
</evidence>
<sequence length="644" mass="71442">MTKLINGLEFMYSLIENGIPVEILKTEKGRIDDSLLVINGVNGSELGLLISGHEANKVAHHLAQNAPSYSRFQEWSSPPTALMSLFNANQAIMATAKIGCSRKKKGNRDSLETEAKGLDFWYAVPFNKDPFQNQSSSRFSLRSDNSHLSRNGAAVKAKKKGDMATKVSNFSDLIQRVAASCLLHPLAAGRQESCEADALTDDVIEEDPDEEEYYEYNNSSEDEEKENGVKGAEKSRRIATVWNNNGEKMKEMVTLMEEVFEAVAEMKKAYVRLQEAHCPWDPERMRAADVAVVGELRRLGVLRERFRRGTRGGGGRGKGHVAMLKEVVAPYEAAVEDLKREVKVKEVEIENLKEKLNTVTCLSSGGKKGRSLSKRKVSCSQVLGAAPVPTPELFEATMCQVKEASKSFTSLLLSLMREARWDIAAAVRSIEAATAAHDTTAYTTTITPSVIANHHAKYALESYVSRKIFQGFDHETFYMDGSLSSLLNPDQYHRECFTQYRDMKAMDPVELLGILPTCNFGKFCSKKYLAIVHPKMEESLFGDLEQRNQVMAGNHPRSQFYGEFLGLAKSIWLLHLLAFSLDPSPSQFEASRGAEFHPHYMESVGKISGGRVPTGQIVGFPVSPGFKLGNGSVVKARVYLVART</sequence>
<dbReference type="Proteomes" id="UP000593574">
    <property type="component" value="Unassembled WGS sequence"/>
</dbReference>
<name>A0A7J9A6V2_9ROSI</name>
<dbReference type="Pfam" id="PF24994">
    <property type="entry name" value="GIL1_IRKI_C"/>
    <property type="match status" value="1"/>
</dbReference>